<accession>A0A6B0U2Y9</accession>
<proteinExistence type="predicted"/>
<organism evidence="2">
    <name type="scientific">Ixodes ricinus</name>
    <name type="common">Common tick</name>
    <name type="synonym">Acarus ricinus</name>
    <dbReference type="NCBI Taxonomy" id="34613"/>
    <lineage>
        <taxon>Eukaryota</taxon>
        <taxon>Metazoa</taxon>
        <taxon>Ecdysozoa</taxon>
        <taxon>Arthropoda</taxon>
        <taxon>Chelicerata</taxon>
        <taxon>Arachnida</taxon>
        <taxon>Acari</taxon>
        <taxon>Parasitiformes</taxon>
        <taxon>Ixodida</taxon>
        <taxon>Ixodoidea</taxon>
        <taxon>Ixodidae</taxon>
        <taxon>Ixodinae</taxon>
        <taxon>Ixodes</taxon>
    </lineage>
</organism>
<reference evidence="2" key="1">
    <citation type="submission" date="2019-12" db="EMBL/GenBank/DDBJ databases">
        <title>An insight into the sialome of adult female Ixodes ricinus ticks feeding for 6 days.</title>
        <authorList>
            <person name="Perner J."/>
            <person name="Ribeiro J.M.C."/>
        </authorList>
    </citation>
    <scope>NUCLEOTIDE SEQUENCE</scope>
    <source>
        <strain evidence="2">Semi-engorged</strain>
        <tissue evidence="2">Salivary glands</tissue>
    </source>
</reference>
<evidence type="ECO:0000313" key="2">
    <source>
        <dbReference type="EMBL" id="MXU82696.1"/>
    </source>
</evidence>
<evidence type="ECO:0000256" key="1">
    <source>
        <dbReference type="SAM" id="SignalP"/>
    </source>
</evidence>
<sequence length="70" mass="8146">MLLFFIFLRTCVKTCVGLSVAGRVREKFDSSWLSFWQLYHFFPCPRIQVCQGNCTQSHLTLDGGRPYEPL</sequence>
<protein>
    <submittedName>
        <fullName evidence="2">Putative secreted protein</fullName>
    </submittedName>
</protein>
<dbReference type="AlphaFoldDB" id="A0A6B0U2Y9"/>
<feature type="chain" id="PRO_5025623628" evidence="1">
    <location>
        <begin position="18"/>
        <end position="70"/>
    </location>
</feature>
<feature type="signal peptide" evidence="1">
    <location>
        <begin position="1"/>
        <end position="17"/>
    </location>
</feature>
<name>A0A6B0U2Y9_IXORI</name>
<keyword evidence="1" id="KW-0732">Signal</keyword>
<dbReference type="EMBL" id="GIFC01000613">
    <property type="protein sequence ID" value="MXU82696.1"/>
    <property type="molecule type" value="Transcribed_RNA"/>
</dbReference>